<evidence type="ECO:0000313" key="2">
    <source>
        <dbReference type="Proteomes" id="UP000706151"/>
    </source>
</evidence>
<accession>A0A935W649</accession>
<name>A0A935W649_9PROT</name>
<evidence type="ECO:0008006" key="3">
    <source>
        <dbReference type="Google" id="ProtNLM"/>
    </source>
</evidence>
<protein>
    <recommendedName>
        <fullName evidence="3">HPr family phosphocarrier protein</fullName>
    </recommendedName>
</protein>
<sequence length="493" mass="54571">MLELASSLVARRSGEVTLTRPLIGRLLLESGQMEALLDEYGARQNQYWSRFRAWMAALKNFARIGEALAYLQRRLPAYRLLPIEADFQAATGERLQLLTGIVAEVAAGLLVEARRVGVEVNRIASPAEDFGERLPPGRLAHNRDDRIIGDTASTVTHLATEFLNLAAESDLLRASARIPPEDYAASFPDPVSEERLRQLAFRFHNLQSLYDTHVAGTCIETSDTDLPILRGHASIIYHLLEIATDLAHYYERHVSPRTGDAVLRERAVVDAEVTMTTLFAYAMAFSSDYLAGGQRVCQGILHRYAESGRLDLPVPCYRGFHVRPSNLVARIVAHYGSAVQMDLDGKLFDAASPFDLFRANETINARKRRWLASEIARVHPERSGVCEPAATAAAVLAIVHRLADAGKIVLYRQPLQLSDEIGHREGSVLENTVAEIAQLQATGQLDIRTDLTVAFIGDQRVLADLDTLARHGYGEDAFGNNVALPKTLSYLRR</sequence>
<organism evidence="1 2">
    <name type="scientific">Candidatus Accumulibacter affinis</name>
    <dbReference type="NCBI Taxonomy" id="2954384"/>
    <lineage>
        <taxon>Bacteria</taxon>
        <taxon>Pseudomonadati</taxon>
        <taxon>Pseudomonadota</taxon>
        <taxon>Betaproteobacteria</taxon>
        <taxon>Candidatus Accumulibacter</taxon>
    </lineage>
</organism>
<comment type="caution">
    <text evidence="1">The sequence shown here is derived from an EMBL/GenBank/DDBJ whole genome shotgun (WGS) entry which is preliminary data.</text>
</comment>
<dbReference type="Proteomes" id="UP000706151">
    <property type="component" value="Unassembled WGS sequence"/>
</dbReference>
<gene>
    <name evidence="1" type="ORF">IPK02_17685</name>
</gene>
<dbReference type="AlphaFoldDB" id="A0A935W649"/>
<evidence type="ECO:0000313" key="1">
    <source>
        <dbReference type="EMBL" id="MBK7955633.1"/>
    </source>
</evidence>
<proteinExistence type="predicted"/>
<reference evidence="1 2" key="1">
    <citation type="submission" date="2020-10" db="EMBL/GenBank/DDBJ databases">
        <title>Connecting structure to function with the recovery of over 1000 high-quality activated sludge metagenome-assembled genomes encoding full-length rRNA genes using long-read sequencing.</title>
        <authorList>
            <person name="Singleton C.M."/>
            <person name="Petriglieri F."/>
            <person name="Kristensen J.M."/>
            <person name="Kirkegaard R.H."/>
            <person name="Michaelsen T.Y."/>
            <person name="Andersen M.H."/>
            <person name="Karst S.M."/>
            <person name="Dueholm M.S."/>
            <person name="Nielsen P.H."/>
            <person name="Albertsen M."/>
        </authorList>
    </citation>
    <scope>NUCLEOTIDE SEQUENCE [LARGE SCALE GENOMIC DNA]</scope>
    <source>
        <strain evidence="1">Fred_18-Q3-R57-64_BAT3C.720</strain>
    </source>
</reference>
<dbReference type="EMBL" id="JADJOT010000011">
    <property type="protein sequence ID" value="MBK7955633.1"/>
    <property type="molecule type" value="Genomic_DNA"/>
</dbReference>